<protein>
    <submittedName>
        <fullName evidence="1">Uncharacterized protein</fullName>
    </submittedName>
</protein>
<dbReference type="Proteomes" id="UP001165960">
    <property type="component" value="Unassembled WGS sequence"/>
</dbReference>
<organism evidence="1 2">
    <name type="scientific">Entomophthora muscae</name>
    <dbReference type="NCBI Taxonomy" id="34485"/>
    <lineage>
        <taxon>Eukaryota</taxon>
        <taxon>Fungi</taxon>
        <taxon>Fungi incertae sedis</taxon>
        <taxon>Zoopagomycota</taxon>
        <taxon>Entomophthoromycotina</taxon>
        <taxon>Entomophthoromycetes</taxon>
        <taxon>Entomophthorales</taxon>
        <taxon>Entomophthoraceae</taxon>
        <taxon>Entomophthora</taxon>
    </lineage>
</organism>
<keyword evidence="2" id="KW-1185">Reference proteome</keyword>
<proteinExistence type="predicted"/>
<accession>A0ACC2TUC2</accession>
<name>A0ACC2TUC2_9FUNG</name>
<dbReference type="EMBL" id="QTSX02002164">
    <property type="protein sequence ID" value="KAJ9078090.1"/>
    <property type="molecule type" value="Genomic_DNA"/>
</dbReference>
<evidence type="ECO:0000313" key="2">
    <source>
        <dbReference type="Proteomes" id="UP001165960"/>
    </source>
</evidence>
<reference evidence="1" key="1">
    <citation type="submission" date="2022-04" db="EMBL/GenBank/DDBJ databases">
        <title>Genome of the entomopathogenic fungus Entomophthora muscae.</title>
        <authorList>
            <person name="Elya C."/>
            <person name="Lovett B.R."/>
            <person name="Lee E."/>
            <person name="Macias A.M."/>
            <person name="Hajek A.E."/>
            <person name="De Bivort B.L."/>
            <person name="Kasson M.T."/>
            <person name="De Fine Licht H.H."/>
            <person name="Stajich J.E."/>
        </authorList>
    </citation>
    <scope>NUCLEOTIDE SEQUENCE</scope>
    <source>
        <strain evidence="1">Berkeley</strain>
    </source>
</reference>
<sequence length="116" mass="13357">MGKSASYLLKLAPLLWWALPAKKLSQVTPENDRLAAQDWIPDNDCQEREEWVYCPLELSEPLPHEGDEDNFQPGGVAQAPEDKFFAKLQEEQARNFFKLCNLANQVTPKKRRSKDQ</sequence>
<comment type="caution">
    <text evidence="1">The sequence shown here is derived from an EMBL/GenBank/DDBJ whole genome shotgun (WGS) entry which is preliminary data.</text>
</comment>
<evidence type="ECO:0000313" key="1">
    <source>
        <dbReference type="EMBL" id="KAJ9078090.1"/>
    </source>
</evidence>
<gene>
    <name evidence="1" type="ORF">DSO57_1010462</name>
</gene>